<dbReference type="PANTHER" id="PTHR39420:SF2">
    <property type="entry name" value="HYDROLASE"/>
    <property type="match status" value="1"/>
</dbReference>
<dbReference type="eggNOG" id="COG5282">
    <property type="taxonomic scope" value="Bacteria"/>
</dbReference>
<gene>
    <name evidence="1" type="ORF">Rhola_00003960</name>
</gene>
<dbReference type="PANTHER" id="PTHR39420">
    <property type="match status" value="1"/>
</dbReference>
<evidence type="ECO:0000313" key="2">
    <source>
        <dbReference type="Proteomes" id="UP000067708"/>
    </source>
</evidence>
<dbReference type="STRING" id="529884.Rhola_00003960"/>
<dbReference type="AlphaFoldDB" id="A0A060JFA1"/>
<keyword evidence="2" id="KW-1185">Reference proteome</keyword>
<keyword evidence="1" id="KW-0378">Hydrolase</keyword>
<dbReference type="SUPFAM" id="SSF55486">
    <property type="entry name" value="Metalloproteases ('zincins'), catalytic domain"/>
    <property type="match status" value="1"/>
</dbReference>
<proteinExistence type="predicted"/>
<reference evidence="1 2" key="1">
    <citation type="journal article" date="2014" name="Int. J. Syst. Evol. Microbiol.">
        <title>Rhodoluna lacicola gen. nov., sp. nov., a planktonic freshwater bacterium with stream-lined genome.</title>
        <authorList>
            <person name="Hahn M."/>
            <person name="Schmidt J."/>
            <person name="Taipale S.J."/>
            <person name="Doolittle W.F."/>
            <person name="Koll U."/>
        </authorList>
    </citation>
    <scope>NUCLEOTIDE SEQUENCE [LARGE SCALE GENOMIC DNA]</scope>
    <source>
        <strain evidence="1 2">MWH-Ta8</strain>
    </source>
</reference>
<dbReference type="HOGENOM" id="CLU_031872_1_1_11"/>
<dbReference type="Gene3D" id="1.20.150.30">
    <property type="entry name" value="Zincin-like metallopeptidase, N-terminal domain"/>
    <property type="match status" value="1"/>
</dbReference>
<dbReference type="NCBIfam" id="TIGR03624">
    <property type="entry name" value="putative hydrolase"/>
    <property type="match status" value="1"/>
</dbReference>
<evidence type="ECO:0000313" key="1">
    <source>
        <dbReference type="EMBL" id="AIC47217.1"/>
    </source>
</evidence>
<dbReference type="OrthoDB" id="8478472at2"/>
<dbReference type="KEGG" id="rla:Rhola_00003960"/>
<dbReference type="Pfam" id="PF10103">
    <property type="entry name" value="Zincin_2"/>
    <property type="match status" value="1"/>
</dbReference>
<protein>
    <submittedName>
        <fullName evidence="1">Putative hydrolase</fullName>
    </submittedName>
</protein>
<dbReference type="GO" id="GO:0016787">
    <property type="term" value="F:hydrolase activity"/>
    <property type="evidence" value="ECO:0007669"/>
    <property type="project" value="UniProtKB-KW"/>
</dbReference>
<sequence>MNDNQNPGGTGGLNPDDFEAFMRQFLSGDNPIDPEQLAEAAGLPKDPAAMAAMLDQIKQVISSLQAQGGTFTSGERGVNWELASSQAKALARSGSLTISGEARKQISDAVAIGTLWLNEATTIPELIGEPKLLSRELWVADAMPLFQALSEPVANRMSEALSENLTQNAPEEIQEILGNASGVMKSAGGALFAMQLGQALGKLSHEVLTGGDIGLPLFKDQRAAFVAQNLEAFVNGLEIERDQAYIYLVIREMAHVRLFKHSKWLRDAVVSQISKYASEISIDNSRITEIAEDFDPEHPDELRAALQSGAFIADRTEDQAAALNSIETLLALIEGWVDVVTEEATRRMPRAAAVAEAVRRRRATGGPAELTFGALVGLELRPRKLREAASMWREIGTAVGIEKRDDLWNHPDVLPSATDIENPTALISKLREDGKHPDAFDQALRDLLDK</sequence>
<accession>A0A060JFA1</accession>
<organism evidence="1 2">
    <name type="scientific">Rhodoluna lacicola</name>
    <dbReference type="NCBI Taxonomy" id="529884"/>
    <lineage>
        <taxon>Bacteria</taxon>
        <taxon>Bacillati</taxon>
        <taxon>Actinomycetota</taxon>
        <taxon>Actinomycetes</taxon>
        <taxon>Micrococcales</taxon>
        <taxon>Microbacteriaceae</taxon>
        <taxon>Luna cluster</taxon>
        <taxon>Luna-1 subcluster</taxon>
        <taxon>Rhodoluna</taxon>
    </lineage>
</organism>
<dbReference type="EMBL" id="CP007490">
    <property type="protein sequence ID" value="AIC47217.1"/>
    <property type="molecule type" value="Genomic_DNA"/>
</dbReference>
<dbReference type="Proteomes" id="UP000067708">
    <property type="component" value="Chromosome"/>
</dbReference>
<dbReference type="RefSeq" id="WP_038502001.1">
    <property type="nucleotide sequence ID" value="NZ_CP007490.1"/>
</dbReference>
<name>A0A060JFA1_9MICO</name>
<dbReference type="InterPro" id="IPR042271">
    <property type="entry name" value="Zinicin_2_N"/>
</dbReference>
<dbReference type="InterPro" id="IPR018766">
    <property type="entry name" value="Zinicin_2"/>
</dbReference>